<dbReference type="Proteomes" id="UP000295443">
    <property type="component" value="Unassembled WGS sequence"/>
</dbReference>
<keyword evidence="4" id="KW-0249">Electron transport</keyword>
<organism evidence="8 9">
    <name type="scientific">Parasulfuritortus cantonensis</name>
    <dbReference type="NCBI Taxonomy" id="2528202"/>
    <lineage>
        <taxon>Bacteria</taxon>
        <taxon>Pseudomonadati</taxon>
        <taxon>Pseudomonadota</taxon>
        <taxon>Betaproteobacteria</taxon>
        <taxon>Nitrosomonadales</taxon>
        <taxon>Thiobacillaceae</taxon>
        <taxon>Parasulfuritortus</taxon>
    </lineage>
</organism>
<dbReference type="OrthoDB" id="9794954at2"/>
<evidence type="ECO:0000256" key="3">
    <source>
        <dbReference type="ARBA" id="ARBA00022723"/>
    </source>
</evidence>
<sequence>MSATLEKGVRVLKEVIDAPIASYFNSCVHCGLCAEACLFYTETGDPKYTPIHKLEPLRRVYEQEYTWLGRLAKAVGLAKPVTDAELHEWQELVYNSCTLCGRCSVVCPVGNDIVYMVRKLREGMSASGNAPDGIKGAANRTVTIGSPMGVKLPAVKAQMKHVEEDYGIPIPLDAEGAEYMVMLSSMEIINFPEYLGAIAKIMRQAGKTWTLCSTAFEATNAGMQIGNSDLARVIVSRIVDGAERLKVKCVISPECGHAYTALRWEGANLIGRPFTFQVKHIIEVLGEFQEQGLLKTEGMETDRLTFHDPCQLARRGGVIQQQRRLMKQIAADFVEMPDAGFMNWCCGGGGGASAIEEGEELRLEAFKKKKSQLEAVKPDRLVTACANCRIVLEEGLEHYQMDIPVIGLTETIAEHIPDSVDKEGA</sequence>
<dbReference type="PROSITE" id="PS00198">
    <property type="entry name" value="4FE4S_FER_1"/>
    <property type="match status" value="1"/>
</dbReference>
<evidence type="ECO:0000256" key="6">
    <source>
        <dbReference type="ARBA" id="ARBA00023014"/>
    </source>
</evidence>
<dbReference type="GO" id="GO:0051539">
    <property type="term" value="F:4 iron, 4 sulfur cluster binding"/>
    <property type="evidence" value="ECO:0007669"/>
    <property type="project" value="UniProtKB-KW"/>
</dbReference>
<protein>
    <submittedName>
        <fullName evidence="8">(Fe-S)-binding protein</fullName>
    </submittedName>
</protein>
<evidence type="ECO:0000256" key="2">
    <source>
        <dbReference type="ARBA" id="ARBA00022485"/>
    </source>
</evidence>
<dbReference type="PANTHER" id="PTHR43551">
    <property type="entry name" value="FUMARATE REDUCTASE IRON-SULFUR SUBUNIT"/>
    <property type="match status" value="1"/>
</dbReference>
<dbReference type="PANTHER" id="PTHR43551:SF1">
    <property type="entry name" value="HETERODISULFIDE REDUCTASE"/>
    <property type="match status" value="1"/>
</dbReference>
<feature type="domain" description="4Fe-4S ferredoxin-type" evidence="7">
    <location>
        <begin position="17"/>
        <end position="47"/>
    </location>
</feature>
<evidence type="ECO:0000313" key="9">
    <source>
        <dbReference type="Proteomes" id="UP000295443"/>
    </source>
</evidence>
<dbReference type="Pfam" id="PF02754">
    <property type="entry name" value="CCG"/>
    <property type="match status" value="1"/>
</dbReference>
<evidence type="ECO:0000313" key="8">
    <source>
        <dbReference type="EMBL" id="TCJ11851.1"/>
    </source>
</evidence>
<keyword evidence="5" id="KW-0408">Iron</keyword>
<keyword evidence="1" id="KW-0813">Transport</keyword>
<gene>
    <name evidence="8" type="ORF">EZJ19_14440</name>
</gene>
<name>A0A4R1B214_9PROT</name>
<comment type="caution">
    <text evidence="8">The sequence shown here is derived from an EMBL/GenBank/DDBJ whole genome shotgun (WGS) entry which is preliminary data.</text>
</comment>
<evidence type="ECO:0000256" key="1">
    <source>
        <dbReference type="ARBA" id="ARBA00022448"/>
    </source>
</evidence>
<feature type="domain" description="4Fe-4S ferredoxin-type" evidence="7">
    <location>
        <begin position="88"/>
        <end position="119"/>
    </location>
</feature>
<dbReference type="GO" id="GO:0046872">
    <property type="term" value="F:metal ion binding"/>
    <property type="evidence" value="ECO:0007669"/>
    <property type="project" value="UniProtKB-KW"/>
</dbReference>
<keyword evidence="9" id="KW-1185">Reference proteome</keyword>
<keyword evidence="6" id="KW-0411">Iron-sulfur</keyword>
<dbReference type="RefSeq" id="WP_131448792.1">
    <property type="nucleotide sequence ID" value="NZ_SJZB01000049.1"/>
</dbReference>
<dbReference type="AlphaFoldDB" id="A0A4R1B214"/>
<keyword evidence="2" id="KW-0004">4Fe-4S</keyword>
<dbReference type="SUPFAM" id="SSF46548">
    <property type="entry name" value="alpha-helical ferredoxin"/>
    <property type="match status" value="1"/>
</dbReference>
<dbReference type="GO" id="GO:0016491">
    <property type="term" value="F:oxidoreductase activity"/>
    <property type="evidence" value="ECO:0007669"/>
    <property type="project" value="UniProtKB-ARBA"/>
</dbReference>
<dbReference type="Pfam" id="PF13183">
    <property type="entry name" value="Fer4_8"/>
    <property type="match status" value="1"/>
</dbReference>
<proteinExistence type="predicted"/>
<evidence type="ECO:0000256" key="5">
    <source>
        <dbReference type="ARBA" id="ARBA00023004"/>
    </source>
</evidence>
<dbReference type="InterPro" id="IPR009051">
    <property type="entry name" value="Helical_ferredxn"/>
</dbReference>
<dbReference type="EMBL" id="SJZB01000049">
    <property type="protein sequence ID" value="TCJ11851.1"/>
    <property type="molecule type" value="Genomic_DNA"/>
</dbReference>
<dbReference type="PROSITE" id="PS51379">
    <property type="entry name" value="4FE4S_FER_2"/>
    <property type="match status" value="2"/>
</dbReference>
<accession>A0A4R1B214</accession>
<dbReference type="InterPro" id="IPR017896">
    <property type="entry name" value="4Fe4S_Fe-S-bd"/>
</dbReference>
<evidence type="ECO:0000259" key="7">
    <source>
        <dbReference type="PROSITE" id="PS51379"/>
    </source>
</evidence>
<dbReference type="Gene3D" id="1.10.1060.10">
    <property type="entry name" value="Alpha-helical ferredoxin"/>
    <property type="match status" value="1"/>
</dbReference>
<evidence type="ECO:0000256" key="4">
    <source>
        <dbReference type="ARBA" id="ARBA00022982"/>
    </source>
</evidence>
<dbReference type="InterPro" id="IPR017900">
    <property type="entry name" value="4Fe4S_Fe_S_CS"/>
</dbReference>
<dbReference type="InterPro" id="IPR004017">
    <property type="entry name" value="Cys_rich_dom"/>
</dbReference>
<reference evidence="8 9" key="1">
    <citation type="submission" date="2019-03" db="EMBL/GenBank/DDBJ databases">
        <title>Genome sequence of Thiobacillaceae bacterium LSR1, a sulfur-oxidizing bacterium isolated from freshwater sediment.</title>
        <authorList>
            <person name="Li S."/>
        </authorList>
    </citation>
    <scope>NUCLEOTIDE SEQUENCE [LARGE SCALE GENOMIC DNA]</scope>
    <source>
        <strain evidence="8 9">LSR1</strain>
    </source>
</reference>
<keyword evidence="3" id="KW-0479">Metal-binding</keyword>